<evidence type="ECO:0000313" key="1">
    <source>
        <dbReference type="EMBL" id="KAJ8019313.1"/>
    </source>
</evidence>
<keyword evidence="2" id="KW-1185">Reference proteome</keyword>
<proteinExistence type="predicted"/>
<dbReference type="SUPFAM" id="SSF56854">
    <property type="entry name" value="Bcl-2 inhibitors of programmed cell death"/>
    <property type="match status" value="1"/>
</dbReference>
<gene>
    <name evidence="1" type="ORF">HOLleu_42154</name>
</gene>
<organism evidence="1 2">
    <name type="scientific">Holothuria leucospilota</name>
    <name type="common">Black long sea cucumber</name>
    <name type="synonym">Mertensiothuria leucospilota</name>
    <dbReference type="NCBI Taxonomy" id="206669"/>
    <lineage>
        <taxon>Eukaryota</taxon>
        <taxon>Metazoa</taxon>
        <taxon>Echinodermata</taxon>
        <taxon>Eleutherozoa</taxon>
        <taxon>Echinozoa</taxon>
        <taxon>Holothuroidea</taxon>
        <taxon>Aspidochirotacea</taxon>
        <taxon>Aspidochirotida</taxon>
        <taxon>Holothuriidae</taxon>
        <taxon>Holothuria</taxon>
    </lineage>
</organism>
<dbReference type="InterPro" id="IPR036834">
    <property type="entry name" value="Bcl-2-like_sf"/>
</dbReference>
<dbReference type="EMBL" id="JAIZAY010000036">
    <property type="protein sequence ID" value="KAJ8019313.1"/>
    <property type="molecule type" value="Genomic_DNA"/>
</dbReference>
<dbReference type="Proteomes" id="UP001152320">
    <property type="component" value="Unassembled WGS sequence"/>
</dbReference>
<dbReference type="Gene3D" id="1.10.437.10">
    <property type="entry name" value="Blc2-like"/>
    <property type="match status" value="1"/>
</dbReference>
<dbReference type="AlphaFoldDB" id="A0A9Q0YAU1"/>
<accession>A0A9Q0YAU1</accession>
<evidence type="ECO:0000313" key="2">
    <source>
        <dbReference type="Proteomes" id="UP001152320"/>
    </source>
</evidence>
<dbReference type="GO" id="GO:0042981">
    <property type="term" value="P:regulation of apoptotic process"/>
    <property type="evidence" value="ECO:0007669"/>
    <property type="project" value="InterPro"/>
</dbReference>
<reference evidence="1" key="1">
    <citation type="submission" date="2021-10" db="EMBL/GenBank/DDBJ databases">
        <title>Tropical sea cucumber genome reveals ecological adaptation and Cuvierian tubules defense mechanism.</title>
        <authorList>
            <person name="Chen T."/>
        </authorList>
    </citation>
    <scope>NUCLEOTIDE SEQUENCE</scope>
    <source>
        <strain evidence="1">Nanhai2018</strain>
        <tissue evidence="1">Muscle</tissue>
    </source>
</reference>
<comment type="caution">
    <text evidence="1">The sequence shown here is derived from an EMBL/GenBank/DDBJ whole genome shotgun (WGS) entry which is preliminary data.</text>
</comment>
<dbReference type="OrthoDB" id="6021377at2759"/>
<protein>
    <submittedName>
        <fullName evidence="1">Uncharacterized protein</fullName>
    </submittedName>
</protein>
<sequence length="85" mass="10227">MTQLTDTEVVYLLGLDFIRYKLNLEKSSPFSKYAETLRRVGDEIDQMYEDELIWMVKQLKFDPAWIAKETVYATFDAMFDFYHRP</sequence>
<name>A0A9Q0YAU1_HOLLE</name>